<evidence type="ECO:0000313" key="2">
    <source>
        <dbReference type="EMBL" id="KAJ6687149.1"/>
    </source>
</evidence>
<sequence>MNPYAPDFEMDDDYSLPPPPSTLNRPRKPAMQEEEIMELLWQNGQRTEPRSCLAVSAPRPPIAPVRRAEVMQNFAHFSRHRAANVSEPGPSNSRSVVRESTVVDSCETPKARTSETAFARSADNSVAVAGKGL</sequence>
<evidence type="ECO:0000313" key="3">
    <source>
        <dbReference type="Proteomes" id="UP001151532"/>
    </source>
</evidence>
<keyword evidence="3" id="KW-1185">Reference proteome</keyword>
<gene>
    <name evidence="2" type="ORF">OIU79_016810</name>
</gene>
<evidence type="ECO:0000256" key="1">
    <source>
        <dbReference type="SAM" id="MobiDB-lite"/>
    </source>
</evidence>
<name>A0A9Q0PG31_SALPP</name>
<reference evidence="2" key="2">
    <citation type="journal article" date="2023" name="Int. J. Mol. Sci.">
        <title>De Novo Assembly and Annotation of 11 Diverse Shrub Willow (Salix) Genomes Reveals Novel Gene Organization in Sex-Linked Regions.</title>
        <authorList>
            <person name="Hyden B."/>
            <person name="Feng K."/>
            <person name="Yates T.B."/>
            <person name="Jawdy S."/>
            <person name="Cereghino C."/>
            <person name="Smart L.B."/>
            <person name="Muchero W."/>
        </authorList>
    </citation>
    <scope>NUCLEOTIDE SEQUENCE</scope>
    <source>
        <tissue evidence="2">Shoot tip</tissue>
    </source>
</reference>
<dbReference type="AlphaFoldDB" id="A0A9Q0PG31"/>
<comment type="caution">
    <text evidence="2">The sequence shown here is derived from an EMBL/GenBank/DDBJ whole genome shotgun (WGS) entry which is preliminary data.</text>
</comment>
<organism evidence="2 3">
    <name type="scientific">Salix purpurea</name>
    <name type="common">Purple osier willow</name>
    <dbReference type="NCBI Taxonomy" id="77065"/>
    <lineage>
        <taxon>Eukaryota</taxon>
        <taxon>Viridiplantae</taxon>
        <taxon>Streptophyta</taxon>
        <taxon>Embryophyta</taxon>
        <taxon>Tracheophyta</taxon>
        <taxon>Spermatophyta</taxon>
        <taxon>Magnoliopsida</taxon>
        <taxon>eudicotyledons</taxon>
        <taxon>Gunneridae</taxon>
        <taxon>Pentapetalae</taxon>
        <taxon>rosids</taxon>
        <taxon>fabids</taxon>
        <taxon>Malpighiales</taxon>
        <taxon>Salicaceae</taxon>
        <taxon>Saliceae</taxon>
        <taxon>Salix</taxon>
    </lineage>
</organism>
<accession>A0A9Q0PG31</accession>
<dbReference type="OrthoDB" id="690068at2759"/>
<feature type="region of interest" description="Disordered" evidence="1">
    <location>
        <begin position="1"/>
        <end position="30"/>
    </location>
</feature>
<dbReference type="EMBL" id="JAPFFK010000019">
    <property type="protein sequence ID" value="KAJ6687149.1"/>
    <property type="molecule type" value="Genomic_DNA"/>
</dbReference>
<reference evidence="2" key="1">
    <citation type="submission" date="2022-11" db="EMBL/GenBank/DDBJ databases">
        <authorList>
            <person name="Hyden B.L."/>
            <person name="Feng K."/>
            <person name="Yates T."/>
            <person name="Jawdy S."/>
            <person name="Smart L.B."/>
            <person name="Muchero W."/>
        </authorList>
    </citation>
    <scope>NUCLEOTIDE SEQUENCE</scope>
    <source>
        <tissue evidence="2">Shoot tip</tissue>
    </source>
</reference>
<dbReference type="Proteomes" id="UP001151532">
    <property type="component" value="Chromosome 2"/>
</dbReference>
<proteinExistence type="predicted"/>
<feature type="region of interest" description="Disordered" evidence="1">
    <location>
        <begin position="81"/>
        <end position="119"/>
    </location>
</feature>
<protein>
    <submittedName>
        <fullName evidence="2">TRANSCRIPTION FACTOR PIF1-RELATED</fullName>
    </submittedName>
</protein>